<keyword evidence="4" id="KW-1185">Reference proteome</keyword>
<dbReference type="NCBIfam" id="NF045794">
    <property type="entry name" value="CsxC_fam"/>
    <property type="match status" value="1"/>
</dbReference>
<dbReference type="EMBL" id="SOAZ01000007">
    <property type="protein sequence ID" value="TDT61293.1"/>
    <property type="molecule type" value="Genomic_DNA"/>
</dbReference>
<evidence type="ECO:0000313" key="4">
    <source>
        <dbReference type="Proteomes" id="UP000295325"/>
    </source>
</evidence>
<name>A0A4R7KRP7_9CLOT</name>
<dbReference type="InterPro" id="IPR054845">
    <property type="entry name" value="Exosporium_prot_C"/>
</dbReference>
<feature type="domain" description="DUF7852" evidence="2">
    <location>
        <begin position="52"/>
        <end position="168"/>
    </location>
</feature>
<reference evidence="3 4" key="1">
    <citation type="submission" date="2019-03" db="EMBL/GenBank/DDBJ databases">
        <title>Genomic Encyclopedia of Type Strains, Phase IV (KMG-IV): sequencing the most valuable type-strain genomes for metagenomic binning, comparative biology and taxonomic classification.</title>
        <authorList>
            <person name="Goeker M."/>
        </authorList>
    </citation>
    <scope>NUCLEOTIDE SEQUENCE [LARGE SCALE GENOMIC DNA]</scope>
    <source>
        <strain evidence="3 4">DSM 24455</strain>
    </source>
</reference>
<evidence type="ECO:0000256" key="1">
    <source>
        <dbReference type="SAM" id="MobiDB-lite"/>
    </source>
</evidence>
<feature type="compositionally biased region" description="Basic residues" evidence="1">
    <location>
        <begin position="1"/>
        <end position="11"/>
    </location>
</feature>
<feature type="region of interest" description="Disordered" evidence="1">
    <location>
        <begin position="1"/>
        <end position="31"/>
    </location>
</feature>
<evidence type="ECO:0000259" key="2">
    <source>
        <dbReference type="Pfam" id="PF25250"/>
    </source>
</evidence>
<dbReference type="RefSeq" id="WP_243116412.1">
    <property type="nucleotide sequence ID" value="NZ_SOAZ01000007.1"/>
</dbReference>
<dbReference type="AlphaFoldDB" id="A0A4R7KRP7"/>
<dbReference type="InterPro" id="IPR057174">
    <property type="entry name" value="DUF7852"/>
</dbReference>
<feature type="compositionally biased region" description="Basic and acidic residues" evidence="1">
    <location>
        <begin position="12"/>
        <end position="31"/>
    </location>
</feature>
<accession>A0A4R7KRP7</accession>
<sequence length="306" mass="34925">MGKHKHRKHNDKKSLINEQTRSKSIDNEKERIEKVDDLDEIGIDGLKSEVLLTDNKSEDNQGSEEKNEYKGKVCEAKTLVECGNVSVKPLGKDGFLVAKIPVVLAEFWVQINIESIIKLEEPALEIKRVKKNVHLTQCKLVTEASKLFISGIIRKNIEYAAVKCIGEKSISGNIKHTTVHIPFDCVTKVNFNVYPDVPNKNPRIEEELLKSDFIDKNISMEEFVDCEYFTEKVFCEIEKVKIFESDIKQDEAQVNDELAHEHTFQTIVEKMVLFLKLKLLQNQQVNIYGICSTPLDKDKSSLSNST</sequence>
<organism evidence="3 4">
    <name type="scientific">Fonticella tunisiensis</name>
    <dbReference type="NCBI Taxonomy" id="1096341"/>
    <lineage>
        <taxon>Bacteria</taxon>
        <taxon>Bacillati</taxon>
        <taxon>Bacillota</taxon>
        <taxon>Clostridia</taxon>
        <taxon>Eubacteriales</taxon>
        <taxon>Clostridiaceae</taxon>
        <taxon>Fonticella</taxon>
    </lineage>
</organism>
<evidence type="ECO:0000313" key="3">
    <source>
        <dbReference type="EMBL" id="TDT61293.1"/>
    </source>
</evidence>
<dbReference type="Proteomes" id="UP000295325">
    <property type="component" value="Unassembled WGS sequence"/>
</dbReference>
<dbReference type="Pfam" id="PF25250">
    <property type="entry name" value="DUF7852"/>
    <property type="match status" value="1"/>
</dbReference>
<protein>
    <recommendedName>
        <fullName evidence="2">DUF7852 domain-containing protein</fullName>
    </recommendedName>
</protein>
<gene>
    <name evidence="3" type="ORF">EDD71_10718</name>
</gene>
<comment type="caution">
    <text evidence="3">The sequence shown here is derived from an EMBL/GenBank/DDBJ whole genome shotgun (WGS) entry which is preliminary data.</text>
</comment>
<proteinExistence type="predicted"/>